<evidence type="ECO:0000256" key="2">
    <source>
        <dbReference type="ARBA" id="ARBA00022723"/>
    </source>
</evidence>
<dbReference type="CDD" id="cd22584">
    <property type="entry name" value="Rcat_RBR_unk"/>
    <property type="match status" value="1"/>
</dbReference>
<dbReference type="Pfam" id="PF22191">
    <property type="entry name" value="IBR_1"/>
    <property type="match status" value="1"/>
</dbReference>
<evidence type="ECO:0008006" key="8">
    <source>
        <dbReference type="Google" id="ProtNLM"/>
    </source>
</evidence>
<dbReference type="GO" id="GO:0043161">
    <property type="term" value="P:proteasome-mediated ubiquitin-dependent protein catabolic process"/>
    <property type="evidence" value="ECO:0007669"/>
    <property type="project" value="TreeGrafter"/>
</dbReference>
<dbReference type="GO" id="GO:0097039">
    <property type="term" value="P:protein linear polyubiquitination"/>
    <property type="evidence" value="ECO:0007669"/>
    <property type="project" value="TreeGrafter"/>
</dbReference>
<dbReference type="Proteomes" id="UP000785679">
    <property type="component" value="Unassembled WGS sequence"/>
</dbReference>
<accession>A0A8J8T198</accession>
<dbReference type="EMBL" id="RRYP01011234">
    <property type="protein sequence ID" value="TNV77871.1"/>
    <property type="molecule type" value="Genomic_DNA"/>
</dbReference>
<keyword evidence="2" id="KW-0479">Metal-binding</keyword>
<comment type="caution">
    <text evidence="6">The sequence shown here is derived from an EMBL/GenBank/DDBJ whole genome shotgun (WGS) entry which is preliminary data.</text>
</comment>
<keyword evidence="7" id="KW-1185">Reference proteome</keyword>
<organism evidence="6 7">
    <name type="scientific">Halteria grandinella</name>
    <dbReference type="NCBI Taxonomy" id="5974"/>
    <lineage>
        <taxon>Eukaryota</taxon>
        <taxon>Sar</taxon>
        <taxon>Alveolata</taxon>
        <taxon>Ciliophora</taxon>
        <taxon>Intramacronucleata</taxon>
        <taxon>Spirotrichea</taxon>
        <taxon>Stichotrichia</taxon>
        <taxon>Sporadotrichida</taxon>
        <taxon>Halteriidae</taxon>
        <taxon>Halteria</taxon>
    </lineage>
</organism>
<sequence>MIREHVLISQILTRPWRVSKTNHGAPLPTVATPLCSIRLETHSSTVLCAKSATACEEFQATRDPSKADNAFKKWVAGAKVKQCPFCKFWVEKSQGCDHMRCRCGKEFCYRCGGVYRQCACVAGGRI</sequence>
<dbReference type="SUPFAM" id="SSF57850">
    <property type="entry name" value="RING/U-box"/>
    <property type="match status" value="1"/>
</dbReference>
<dbReference type="GO" id="GO:0043130">
    <property type="term" value="F:ubiquitin binding"/>
    <property type="evidence" value="ECO:0007669"/>
    <property type="project" value="TreeGrafter"/>
</dbReference>
<dbReference type="PANTHER" id="PTHR22770">
    <property type="entry name" value="UBIQUITIN CONJUGATING ENZYME 7 INTERACTING PROTEIN-RELATED"/>
    <property type="match status" value="1"/>
</dbReference>
<protein>
    <recommendedName>
        <fullName evidence="8">RING-type domain-containing protein</fullName>
    </recommendedName>
</protein>
<proteinExistence type="predicted"/>
<keyword evidence="4" id="KW-0833">Ubl conjugation pathway</keyword>
<keyword evidence="3" id="KW-0863">Zinc-finger</keyword>
<dbReference type="GO" id="GO:0004842">
    <property type="term" value="F:ubiquitin-protein transferase activity"/>
    <property type="evidence" value="ECO:0007669"/>
    <property type="project" value="TreeGrafter"/>
</dbReference>
<keyword evidence="5" id="KW-0862">Zinc</keyword>
<evidence type="ECO:0000313" key="7">
    <source>
        <dbReference type="Proteomes" id="UP000785679"/>
    </source>
</evidence>
<dbReference type="Gene3D" id="1.20.120.1750">
    <property type="match status" value="1"/>
</dbReference>
<dbReference type="InterPro" id="IPR051628">
    <property type="entry name" value="LUBAC_E3_Ligases"/>
</dbReference>
<evidence type="ECO:0000256" key="4">
    <source>
        <dbReference type="ARBA" id="ARBA00022786"/>
    </source>
</evidence>
<dbReference type="GO" id="GO:0000151">
    <property type="term" value="C:ubiquitin ligase complex"/>
    <property type="evidence" value="ECO:0007669"/>
    <property type="project" value="TreeGrafter"/>
</dbReference>
<dbReference type="OrthoDB" id="10009520at2759"/>
<reference evidence="6" key="1">
    <citation type="submission" date="2019-06" db="EMBL/GenBank/DDBJ databases">
        <authorList>
            <person name="Zheng W."/>
        </authorList>
    </citation>
    <scope>NUCLEOTIDE SEQUENCE</scope>
    <source>
        <strain evidence="6">QDHG01</strain>
    </source>
</reference>
<comment type="pathway">
    <text evidence="1">Protein modification; protein ubiquitination.</text>
</comment>
<name>A0A8J8T198_HALGN</name>
<gene>
    <name evidence="6" type="ORF">FGO68_gene2248</name>
</gene>
<evidence type="ECO:0000256" key="1">
    <source>
        <dbReference type="ARBA" id="ARBA00004906"/>
    </source>
</evidence>
<evidence type="ECO:0000256" key="3">
    <source>
        <dbReference type="ARBA" id="ARBA00022771"/>
    </source>
</evidence>
<evidence type="ECO:0000313" key="6">
    <source>
        <dbReference type="EMBL" id="TNV77871.1"/>
    </source>
</evidence>
<evidence type="ECO:0000256" key="5">
    <source>
        <dbReference type="ARBA" id="ARBA00022833"/>
    </source>
</evidence>
<dbReference type="GO" id="GO:0008270">
    <property type="term" value="F:zinc ion binding"/>
    <property type="evidence" value="ECO:0007669"/>
    <property type="project" value="UniProtKB-KW"/>
</dbReference>
<dbReference type="AlphaFoldDB" id="A0A8J8T198"/>
<dbReference type="PANTHER" id="PTHR22770:SF13">
    <property type="entry name" value="RING-TYPE DOMAIN-CONTAINING PROTEIN"/>
    <property type="match status" value="1"/>
</dbReference>